<name>A0A8E6B4W0_9BACT</name>
<evidence type="ECO:0000313" key="2">
    <source>
        <dbReference type="EMBL" id="QVL31397.1"/>
    </source>
</evidence>
<feature type="signal peptide" evidence="1">
    <location>
        <begin position="1"/>
        <end position="19"/>
    </location>
</feature>
<dbReference type="KEGG" id="tsph:KIH39_21505"/>
<sequence>MKRFLVGVMAGCLGVTANAADPVGTASVNGSGQAPATISAPAPAPTAPAPMITSVTPTAPTASIMSGAPAIPTTQLMGDSSSRGFLESDHAFDNFVGPSSNPVLSKDPRSLTEARILFIDNNIPNSNPLGGGNFQVYAMQIRLALTDRLTLIADKDGIASISAKGAPHETGFLNLAAGLKYTFYRDVENQTLAAAGFMFEPQTGESKVFQGQGDGIFTFFATYGQEFWCKNHIIVNGGYIVPVDSNQNSSLFYTQLHLDRQVNEWLYPLMEVNWYHWLAGGNRGLPPALGEGDGLLNLGTSGVAGNDLVSMALGFKVKISPHAETGVVYEFPLTSRKDLLDSRIQAELILRY</sequence>
<dbReference type="AlphaFoldDB" id="A0A8E6B4W0"/>
<feature type="chain" id="PRO_5034165486" evidence="1">
    <location>
        <begin position="20"/>
        <end position="352"/>
    </location>
</feature>
<evidence type="ECO:0000256" key="1">
    <source>
        <dbReference type="SAM" id="SignalP"/>
    </source>
</evidence>
<keyword evidence="1" id="KW-0732">Signal</keyword>
<protein>
    <submittedName>
        <fullName evidence="2">Uncharacterized protein</fullName>
    </submittedName>
</protein>
<keyword evidence="3" id="KW-1185">Reference proteome</keyword>
<accession>A0A8E6B4W0</accession>
<proteinExistence type="predicted"/>
<evidence type="ECO:0000313" key="3">
    <source>
        <dbReference type="Proteomes" id="UP000676194"/>
    </source>
</evidence>
<dbReference type="Proteomes" id="UP000676194">
    <property type="component" value="Chromosome"/>
</dbReference>
<dbReference type="RefSeq" id="WP_213495278.1">
    <property type="nucleotide sequence ID" value="NZ_CP074694.1"/>
</dbReference>
<reference evidence="2" key="1">
    <citation type="submission" date="2021-05" db="EMBL/GenBank/DDBJ databases">
        <title>Complete genome sequence of the cellulolytic planctomycete Telmatocola sphagniphila SP2T and characterization of the first cellulase from planctomycetes.</title>
        <authorList>
            <person name="Rakitin A.L."/>
            <person name="Beletsky A.V."/>
            <person name="Naumoff D.G."/>
            <person name="Kulichevskaya I.S."/>
            <person name="Mardanov A.V."/>
            <person name="Ravin N.V."/>
            <person name="Dedysh S.N."/>
        </authorList>
    </citation>
    <scope>NUCLEOTIDE SEQUENCE</scope>
    <source>
        <strain evidence="2">SP2T</strain>
    </source>
</reference>
<gene>
    <name evidence="2" type="ORF">KIH39_21505</name>
</gene>
<organism evidence="2 3">
    <name type="scientific">Telmatocola sphagniphila</name>
    <dbReference type="NCBI Taxonomy" id="1123043"/>
    <lineage>
        <taxon>Bacteria</taxon>
        <taxon>Pseudomonadati</taxon>
        <taxon>Planctomycetota</taxon>
        <taxon>Planctomycetia</taxon>
        <taxon>Gemmatales</taxon>
        <taxon>Gemmataceae</taxon>
    </lineage>
</organism>
<dbReference type="EMBL" id="CP074694">
    <property type="protein sequence ID" value="QVL31397.1"/>
    <property type="molecule type" value="Genomic_DNA"/>
</dbReference>